<dbReference type="PROSITE" id="PS51257">
    <property type="entry name" value="PROKAR_LIPOPROTEIN"/>
    <property type="match status" value="1"/>
</dbReference>
<dbReference type="AlphaFoldDB" id="A0A096ARQ4"/>
<dbReference type="EMBL" id="JRNS01000304">
    <property type="protein sequence ID" value="KGF49425.1"/>
    <property type="molecule type" value="Genomic_DNA"/>
</dbReference>
<comment type="caution">
    <text evidence="1">The sequence shown here is derived from an EMBL/GenBank/DDBJ whole genome shotgun (WGS) entry which is preliminary data.</text>
</comment>
<dbReference type="RefSeq" id="WP_036864330.1">
    <property type="nucleotide sequence ID" value="NZ_JRNS01000304.1"/>
</dbReference>
<organism evidence="1 2">
    <name type="scientific">Prevotella melaninogenica DNF00666</name>
    <dbReference type="NCBI Taxonomy" id="1401073"/>
    <lineage>
        <taxon>Bacteria</taxon>
        <taxon>Pseudomonadati</taxon>
        <taxon>Bacteroidota</taxon>
        <taxon>Bacteroidia</taxon>
        <taxon>Bacteroidales</taxon>
        <taxon>Prevotellaceae</taxon>
        <taxon>Prevotella</taxon>
    </lineage>
</organism>
<reference evidence="1 2" key="1">
    <citation type="submission" date="2014-07" db="EMBL/GenBank/DDBJ databases">
        <authorList>
            <person name="McCorrison J."/>
            <person name="Sanka R."/>
            <person name="Torralba M."/>
            <person name="Gillis M."/>
            <person name="Haft D.H."/>
            <person name="Methe B."/>
            <person name="Sutton G."/>
            <person name="Nelson K.E."/>
        </authorList>
    </citation>
    <scope>NUCLEOTIDE SEQUENCE [LARGE SCALE GENOMIC DNA]</scope>
    <source>
        <strain evidence="1 2">DNF00666</strain>
    </source>
</reference>
<protein>
    <recommendedName>
        <fullName evidence="3">Lipoprotein</fullName>
    </recommendedName>
</protein>
<proteinExistence type="predicted"/>
<dbReference type="Proteomes" id="UP000029578">
    <property type="component" value="Unassembled WGS sequence"/>
</dbReference>
<evidence type="ECO:0008006" key="3">
    <source>
        <dbReference type="Google" id="ProtNLM"/>
    </source>
</evidence>
<accession>A0A096ARQ4</accession>
<evidence type="ECO:0000313" key="2">
    <source>
        <dbReference type="Proteomes" id="UP000029578"/>
    </source>
</evidence>
<evidence type="ECO:0000313" key="1">
    <source>
        <dbReference type="EMBL" id="KGF49425.1"/>
    </source>
</evidence>
<name>A0A096ARQ4_9BACT</name>
<gene>
    <name evidence="1" type="ORF">HMPREF0661_05810</name>
</gene>
<sequence>MKKVFYSLILFCGLSACSSEKVSLEPLRIYDVANSNCKLSISPTDTRPDFYAENNAMPAILSIELDKDGVAQCMLEDVKANCAVKNIYVNIANQDNQITLIVYHNVLDELADCICKYDVRFKMSKLPSGNYKLKVYYANSNMKYDESNIAYNGQVNIVQSRKVSVKFNPEIGLPEN</sequence>